<keyword evidence="3 7" id="KW-0375">Hydrogen ion transport</keyword>
<evidence type="ECO:0000313" key="9">
    <source>
        <dbReference type="Proteomes" id="UP000476338"/>
    </source>
</evidence>
<dbReference type="SUPFAM" id="SSF47928">
    <property type="entry name" value="N-terminal domain of the delta subunit of the F1F0-ATP synthase"/>
    <property type="match status" value="1"/>
</dbReference>
<reference evidence="8 9" key="1">
    <citation type="submission" date="2019-09" db="EMBL/GenBank/DDBJ databases">
        <authorList>
            <person name="Silva M."/>
            <person name="Pereira G."/>
            <person name="Lopes-Da-Costa L."/>
            <person name="Silva E."/>
        </authorList>
    </citation>
    <scope>NUCLEOTIDE SEQUENCE [LARGE SCALE GENOMIC DNA]</scope>
    <source>
        <strain evidence="8 9">FMV-PI01</strain>
    </source>
</reference>
<dbReference type="HAMAP" id="MF_01416">
    <property type="entry name" value="ATP_synth_delta_bact"/>
    <property type="match status" value="1"/>
</dbReference>
<gene>
    <name evidence="7" type="primary">atpH</name>
    <name evidence="8" type="ORF">F1B92_05560</name>
</gene>
<dbReference type="GO" id="GO:0046933">
    <property type="term" value="F:proton-transporting ATP synthase activity, rotational mechanism"/>
    <property type="evidence" value="ECO:0007669"/>
    <property type="project" value="UniProtKB-UniRule"/>
</dbReference>
<sequence>MSYDVIAKRYVKALMEQFNEDELKNAILNLENISLAFDNDKFRIIINSPVVDDFKKFEFILMFIKHPFVKFENFIKLLMENKRLVFIPEIYKRIRIEMATLNGEYFGEISSKENLNSEEIRKIEDIFSKKFNAKISLKQNTKEYNGIKISLEELGVEISFSIDRLRQDMNEYILKAI</sequence>
<comment type="subcellular location">
    <subcellularLocation>
        <location evidence="7">Cell membrane</location>
        <topology evidence="7">Peripheral membrane protein</topology>
    </subcellularLocation>
    <subcellularLocation>
        <location evidence="1">Membrane</location>
    </subcellularLocation>
</comment>
<comment type="similarity">
    <text evidence="7">Belongs to the ATPase delta chain family.</text>
</comment>
<keyword evidence="6 7" id="KW-0066">ATP synthesis</keyword>
<protein>
    <recommendedName>
        <fullName evidence="7">ATP synthase subunit delta</fullName>
    </recommendedName>
    <alternativeName>
        <fullName evidence="7">ATP synthase F(1) sector subunit delta</fullName>
    </alternativeName>
    <alternativeName>
        <fullName evidence="7">F-type ATPase subunit delta</fullName>
        <shortName evidence="7">F-ATPase subunit delta</shortName>
    </alternativeName>
</protein>
<keyword evidence="5 7" id="KW-0472">Membrane</keyword>
<comment type="function">
    <text evidence="7">This protein is part of the stalk that links CF(0) to CF(1). It either transmits conformational changes from CF(0) to CF(1) or is implicated in proton conduction.</text>
</comment>
<accession>A0A6L5WKW1</accession>
<proteinExistence type="inferred from homology"/>
<dbReference type="InterPro" id="IPR026015">
    <property type="entry name" value="ATP_synth_OSCP/delta_N_sf"/>
</dbReference>
<dbReference type="GO" id="GO:0045259">
    <property type="term" value="C:proton-transporting ATP synthase complex"/>
    <property type="evidence" value="ECO:0007669"/>
    <property type="project" value="UniProtKB-KW"/>
</dbReference>
<dbReference type="Proteomes" id="UP000476338">
    <property type="component" value="Unassembled WGS sequence"/>
</dbReference>
<evidence type="ECO:0000256" key="2">
    <source>
        <dbReference type="ARBA" id="ARBA00022448"/>
    </source>
</evidence>
<dbReference type="NCBIfam" id="NF006291">
    <property type="entry name" value="PRK08474.1"/>
    <property type="match status" value="1"/>
</dbReference>
<dbReference type="RefSeq" id="WP_154570903.1">
    <property type="nucleotide sequence ID" value="NZ_VWSJ01000021.1"/>
</dbReference>
<dbReference type="GO" id="GO:0005886">
    <property type="term" value="C:plasma membrane"/>
    <property type="evidence" value="ECO:0007669"/>
    <property type="project" value="UniProtKB-SubCell"/>
</dbReference>
<evidence type="ECO:0000256" key="3">
    <source>
        <dbReference type="ARBA" id="ARBA00022781"/>
    </source>
</evidence>
<evidence type="ECO:0000256" key="4">
    <source>
        <dbReference type="ARBA" id="ARBA00023065"/>
    </source>
</evidence>
<dbReference type="Gene3D" id="1.10.520.20">
    <property type="entry name" value="N-terminal domain of the delta subunit of the F1F0-ATP synthase"/>
    <property type="match status" value="1"/>
</dbReference>
<reference evidence="8 9" key="2">
    <citation type="submission" date="2020-03" db="EMBL/GenBank/DDBJ databases">
        <title>Campylobacter portucalensis sp. nov., a new species of Campylobacter isolated from the reproductive tract of bulls.</title>
        <authorList>
            <person name="Silva M.F."/>
            <person name="Pereira G."/>
            <person name="Carneiro C."/>
            <person name="Hemphill A."/>
            <person name="Mateus L."/>
            <person name="Lopes-Da-Costa L."/>
            <person name="Silva E."/>
        </authorList>
    </citation>
    <scope>NUCLEOTIDE SEQUENCE [LARGE SCALE GENOMIC DNA]</scope>
    <source>
        <strain evidence="8 9">FMV-PI01</strain>
    </source>
</reference>
<keyword evidence="7" id="KW-0139">CF(1)</keyword>
<evidence type="ECO:0000256" key="6">
    <source>
        <dbReference type="ARBA" id="ARBA00023310"/>
    </source>
</evidence>
<keyword evidence="2 7" id="KW-0813">Transport</keyword>
<keyword evidence="9" id="KW-1185">Reference proteome</keyword>
<evidence type="ECO:0000256" key="1">
    <source>
        <dbReference type="ARBA" id="ARBA00004370"/>
    </source>
</evidence>
<dbReference type="EMBL" id="VWSJ01000021">
    <property type="protein sequence ID" value="MSN96635.1"/>
    <property type="molecule type" value="Genomic_DNA"/>
</dbReference>
<comment type="function">
    <text evidence="7">F(1)F(0) ATP synthase produces ATP from ADP in the presence of a proton or sodium gradient. F-type ATPases consist of two structural domains, F(1) containing the extramembraneous catalytic core and F(0) containing the membrane proton channel, linked together by a central stalk and a peripheral stalk. During catalysis, ATP synthesis in the catalytic domain of F(1) is coupled via a rotary mechanism of the central stalk subunits to proton translocation.</text>
</comment>
<evidence type="ECO:0000313" key="8">
    <source>
        <dbReference type="EMBL" id="MSN96635.1"/>
    </source>
</evidence>
<keyword evidence="4 7" id="KW-0406">Ion transport</keyword>
<evidence type="ECO:0000256" key="7">
    <source>
        <dbReference type="HAMAP-Rule" id="MF_01416"/>
    </source>
</evidence>
<comment type="caution">
    <text evidence="8">The sequence shown here is derived from an EMBL/GenBank/DDBJ whole genome shotgun (WGS) entry which is preliminary data.</text>
</comment>
<keyword evidence="7" id="KW-1003">Cell membrane</keyword>
<dbReference type="Pfam" id="PF00213">
    <property type="entry name" value="OSCP"/>
    <property type="match status" value="1"/>
</dbReference>
<dbReference type="InterPro" id="IPR000711">
    <property type="entry name" value="ATPase_OSCP/dsu"/>
</dbReference>
<organism evidence="8 9">
    <name type="scientific">Campylobacter portucalensis</name>
    <dbReference type="NCBI Taxonomy" id="2608384"/>
    <lineage>
        <taxon>Bacteria</taxon>
        <taxon>Pseudomonadati</taxon>
        <taxon>Campylobacterota</taxon>
        <taxon>Epsilonproteobacteria</taxon>
        <taxon>Campylobacterales</taxon>
        <taxon>Campylobacteraceae</taxon>
        <taxon>Campylobacter</taxon>
    </lineage>
</organism>
<evidence type="ECO:0000256" key="5">
    <source>
        <dbReference type="ARBA" id="ARBA00023136"/>
    </source>
</evidence>
<name>A0A6L5WKW1_9BACT</name>
<dbReference type="AlphaFoldDB" id="A0A6L5WKW1"/>